<evidence type="ECO:0000256" key="2">
    <source>
        <dbReference type="SAM" id="MobiDB-lite"/>
    </source>
</evidence>
<protein>
    <submittedName>
        <fullName evidence="6 7">Coiled-coil domain-containing protein 180-like isoform X1</fullName>
    </submittedName>
</protein>
<feature type="region of interest" description="Disordered" evidence="2">
    <location>
        <begin position="1"/>
        <end position="57"/>
    </location>
</feature>
<name>A0A6J2G4Z2_9PASS</name>
<feature type="region of interest" description="Disordered" evidence="2">
    <location>
        <begin position="612"/>
        <end position="633"/>
    </location>
</feature>
<evidence type="ECO:0000313" key="8">
    <source>
        <dbReference type="RefSeq" id="XP_027570323.2"/>
    </source>
</evidence>
<dbReference type="Pfam" id="PF14644">
    <property type="entry name" value="DUF4456"/>
    <property type="match status" value="1"/>
</dbReference>
<evidence type="ECO:0000313" key="6">
    <source>
        <dbReference type="RefSeq" id="XP_027570321.2"/>
    </source>
</evidence>
<dbReference type="Pfam" id="PF14643">
    <property type="entry name" value="DUF4455"/>
    <property type="match status" value="1"/>
</dbReference>
<dbReference type="InterPro" id="IPR028089">
    <property type="entry name" value="DUF4455"/>
</dbReference>
<dbReference type="PANTHER" id="PTHR21444:SF14">
    <property type="entry name" value="COILED-COIL DOMAIN-CONTAINING PROTEIN 180"/>
    <property type="match status" value="1"/>
</dbReference>
<feature type="compositionally biased region" description="Basic and acidic residues" evidence="2">
    <location>
        <begin position="1"/>
        <end position="10"/>
    </location>
</feature>
<keyword evidence="1" id="KW-0175">Coiled coil</keyword>
<dbReference type="RefSeq" id="XP_027570321.2">
    <property type="nucleotide sequence ID" value="XM_027714520.2"/>
</dbReference>
<feature type="coiled-coil region" evidence="1">
    <location>
        <begin position="775"/>
        <end position="820"/>
    </location>
</feature>
<accession>A0A6J2G4Z2</accession>
<dbReference type="PANTHER" id="PTHR21444">
    <property type="entry name" value="COILED-COIL DOMAIN-CONTAINING PROTEIN 180"/>
    <property type="match status" value="1"/>
</dbReference>
<feature type="domain" description="DUF4456" evidence="4">
    <location>
        <begin position="1197"/>
        <end position="1398"/>
    </location>
</feature>
<evidence type="ECO:0000259" key="4">
    <source>
        <dbReference type="Pfam" id="PF14644"/>
    </source>
</evidence>
<evidence type="ECO:0000313" key="5">
    <source>
        <dbReference type="Proteomes" id="UP000504627"/>
    </source>
</evidence>
<sequence>MLTSDRHSEMSADAGLLPCYQQKCDGKRPINDSTKKAQSDREPTTSPKAWRNVDTSSAEEVRGLPDIVVPEEKSSETLKCVAERRQKRHDQAVTKMQQELDYIGKEMEASVSELQKFLQVKVMKSDEKSELLFKKIVSDAALEGFSFEGLEKLWNMIHQESLNRKKWIRTMDESLKKIERSRASKIANILKKYTVKLEEISFFLAADVHKLINDEATNINRALLGNERATAKLLFNLMKSELEKEKAHKLKWQERVEDWKLIQKNRVIQSFREFMASEEIQNPPTVKTEMENMIKEQTVLSERRLGVLQHIGTLLPPTDMKSEINEWYRTVENLNQSLDTHNAECVKKMRSKYELVLGKCQEKVQVCKMSLLDMNVYTVKDVEIVHSDMLHMTEKLERRFEEELEHMDRDFKEMAKQHEQHCQGLYSYFQEAMALWDVHKLRLSQQESELQKKVDECRWEQDSIIQMMKVDLDIILEKMKMASCEEELKNYMEKALSSLDHIRTRNETLNQVVMDEVVAYPGAILQELISYSISISQHFNVKEVFKQNLQGEIASMVQDQSDTSVVQTGPEVHQQRAEWDNRLSQPMPEEIDSCQGSDGGTNPAEHEEILAQETEETEEDGESIPHKSEDTELAEQGAVFNSSKAESAEKAMEIFSTASGNIYTVLGVEEAGKADITENYFTKYEKEESLPMYLKYVLLKETVFVKLKKKIRLCFFEHLEKWFAESLSKSRVFVAAKKEELNSILLLHLQLHQQKQEEIQTNIYNVRAGELSLHKERLECHCEGLEESLKKEKAEFHKFLDQLNNLNKNFGSRIRNLEHDFLHAPVTEQSASSRNNLQSELHNHLESVGVIVRSYQHHLEEALGKLKRSNVDFLKTCRLFSEGGDFSSEEVKFFNSCLQKESKQIDSLESLIKRDVEKMESSCLEQATELIKQSEKKFADVSVSRAFMEKVQKSLRWLQQQIKSEVANSNLQSVTLKSYLEKLQQKRDACAHPTADKEASASEELYDFAKEVLKELKKRSQYLDCFLEKAMIPHANEDVPTLAMDGMSQDSIAPAVQRESLRDENKRMVMGLDPEKFPVLNPSRMDTSALDDLAISVIQNLAGFVPSKQSPDLNPERKDRSRSLGPVKKKVSNARAAQTTKKSSLDETKPKKSEKKSTKSVPKDRTYQIFEKKPPKSDTFKGIIMNILWTGSNTLLDLGEDFYGEKTPQMGIPKYLPETFERWAEKLRQKLLSYKRQADDYYNFCLGEFRDQLKWFEEELSSVSQLAVDSLLREHEQKLSSSTAQIQHLFNRQLGEWEDMKTVHRRKLHYSLGHPNNSLQLEALCQEEIKRQKDQTEGVHLNTKMLQDCAAECAQSFFSALAALTEKLLLELDETITVDDIQVADTERPREKMSTLIHQKQAGLPLETSKVQQLIKRGRGTWPGIPETTLPEAPAYVLCRGTAAVSTAQTTLGHLAVMDARQAAYQKYKCKLEQLFAQIKEESAARLLAIQRWQDWWEQSIQKIKQLYL</sequence>
<feature type="domain" description="DUF4455" evidence="3">
    <location>
        <begin position="83"/>
        <end position="548"/>
    </location>
</feature>
<organism evidence="5 7">
    <name type="scientific">Pipra filicauda</name>
    <name type="common">Wire-tailed manakin</name>
    <dbReference type="NCBI Taxonomy" id="649802"/>
    <lineage>
        <taxon>Eukaryota</taxon>
        <taxon>Metazoa</taxon>
        <taxon>Chordata</taxon>
        <taxon>Craniata</taxon>
        <taxon>Vertebrata</taxon>
        <taxon>Euteleostomi</taxon>
        <taxon>Archelosauria</taxon>
        <taxon>Archosauria</taxon>
        <taxon>Dinosauria</taxon>
        <taxon>Saurischia</taxon>
        <taxon>Theropoda</taxon>
        <taxon>Coelurosauria</taxon>
        <taxon>Aves</taxon>
        <taxon>Neognathae</taxon>
        <taxon>Neoaves</taxon>
        <taxon>Telluraves</taxon>
        <taxon>Australaves</taxon>
        <taxon>Passeriformes</taxon>
        <taxon>Pipridae</taxon>
        <taxon>Pipra</taxon>
    </lineage>
</organism>
<proteinExistence type="predicted"/>
<dbReference type="RefSeq" id="XP_027570322.2">
    <property type="nucleotide sequence ID" value="XM_027714521.2"/>
</dbReference>
<evidence type="ECO:0000313" key="7">
    <source>
        <dbReference type="RefSeq" id="XP_027570322.2"/>
    </source>
</evidence>
<dbReference type="Proteomes" id="UP000504627">
    <property type="component" value="Unplaced"/>
</dbReference>
<keyword evidence="5" id="KW-1185">Reference proteome</keyword>
<reference evidence="6 7" key="1">
    <citation type="submission" date="2025-04" db="UniProtKB">
        <authorList>
            <consortium name="RefSeq"/>
        </authorList>
    </citation>
    <scope>IDENTIFICATION</scope>
    <source>
        <tissue evidence="6 7">Muscle</tissue>
    </source>
</reference>
<feature type="compositionally biased region" description="Basic and acidic residues" evidence="2">
    <location>
        <begin position="1143"/>
        <end position="1168"/>
    </location>
</feature>
<evidence type="ECO:0000256" key="1">
    <source>
        <dbReference type="SAM" id="Coils"/>
    </source>
</evidence>
<dbReference type="GeneID" id="113984483"/>
<dbReference type="RefSeq" id="XP_027570323.2">
    <property type="nucleotide sequence ID" value="XM_027714522.2"/>
</dbReference>
<feature type="compositionally biased region" description="Basic and acidic residues" evidence="2">
    <location>
        <begin position="24"/>
        <end position="43"/>
    </location>
</feature>
<gene>
    <name evidence="6 7 8" type="primary">LOC113984483</name>
</gene>
<evidence type="ECO:0000259" key="3">
    <source>
        <dbReference type="Pfam" id="PF14643"/>
    </source>
</evidence>
<feature type="compositionally biased region" description="Acidic residues" evidence="2">
    <location>
        <begin position="613"/>
        <end position="622"/>
    </location>
</feature>
<feature type="region of interest" description="Disordered" evidence="2">
    <location>
        <begin position="1106"/>
        <end position="1168"/>
    </location>
</feature>
<dbReference type="InterPro" id="IPR027914">
    <property type="entry name" value="DUF4456"/>
</dbReference>